<dbReference type="OrthoDB" id="2102561at2759"/>
<dbReference type="PANTHER" id="PTHR44169:SF6">
    <property type="entry name" value="NADPH-DEPENDENT 1-ACYLDIHYDROXYACETONE PHOSPHATE REDUCTASE"/>
    <property type="match status" value="1"/>
</dbReference>
<dbReference type="PRINTS" id="PR00080">
    <property type="entry name" value="SDRFAMILY"/>
</dbReference>
<dbReference type="CDD" id="cd05374">
    <property type="entry name" value="17beta-HSD-like_SDR_c"/>
    <property type="match status" value="1"/>
</dbReference>
<dbReference type="Gene3D" id="3.40.50.720">
    <property type="entry name" value="NAD(P)-binding Rossmann-like Domain"/>
    <property type="match status" value="1"/>
</dbReference>
<organism evidence="5">
    <name type="scientific">Absidia glauca</name>
    <name type="common">Pin mould</name>
    <dbReference type="NCBI Taxonomy" id="4829"/>
    <lineage>
        <taxon>Eukaryota</taxon>
        <taxon>Fungi</taxon>
        <taxon>Fungi incertae sedis</taxon>
        <taxon>Mucoromycota</taxon>
        <taxon>Mucoromycotina</taxon>
        <taxon>Mucoromycetes</taxon>
        <taxon>Mucorales</taxon>
        <taxon>Cunninghamellaceae</taxon>
        <taxon>Absidia</taxon>
    </lineage>
</organism>
<dbReference type="PROSITE" id="PS00061">
    <property type="entry name" value="ADH_SHORT"/>
    <property type="match status" value="1"/>
</dbReference>
<dbReference type="Proteomes" id="UP000078561">
    <property type="component" value="Unassembled WGS sequence"/>
</dbReference>
<name>A0A168R3S5_ABSGL</name>
<dbReference type="GO" id="GO:0016491">
    <property type="term" value="F:oxidoreductase activity"/>
    <property type="evidence" value="ECO:0007669"/>
    <property type="project" value="UniProtKB-KW"/>
</dbReference>
<dbReference type="STRING" id="4829.A0A168R3S5"/>
<accession>A0A168R3S5</accession>
<evidence type="ECO:0000256" key="2">
    <source>
        <dbReference type="ARBA" id="ARBA00022857"/>
    </source>
</evidence>
<dbReference type="InterPro" id="IPR002347">
    <property type="entry name" value="SDR_fam"/>
</dbReference>
<dbReference type="AlphaFoldDB" id="A0A168R3S5"/>
<keyword evidence="3" id="KW-0560">Oxidoreductase</keyword>
<dbReference type="PRINTS" id="PR00081">
    <property type="entry name" value="GDHRDH"/>
</dbReference>
<evidence type="ECO:0000256" key="3">
    <source>
        <dbReference type="ARBA" id="ARBA00023002"/>
    </source>
</evidence>
<protein>
    <recommendedName>
        <fullName evidence="7">NAD(P)-binding protein</fullName>
    </recommendedName>
</protein>
<evidence type="ECO:0000256" key="4">
    <source>
        <dbReference type="RuleBase" id="RU000363"/>
    </source>
</evidence>
<keyword evidence="6" id="KW-1185">Reference proteome</keyword>
<dbReference type="FunCoup" id="A0A168R3S5">
    <property type="interactions" value="142"/>
</dbReference>
<evidence type="ECO:0008006" key="7">
    <source>
        <dbReference type="Google" id="ProtNLM"/>
    </source>
</evidence>
<dbReference type="GO" id="GO:0005783">
    <property type="term" value="C:endoplasmic reticulum"/>
    <property type="evidence" value="ECO:0007669"/>
    <property type="project" value="TreeGrafter"/>
</dbReference>
<evidence type="ECO:0000313" key="5">
    <source>
        <dbReference type="EMBL" id="SAM06048.1"/>
    </source>
</evidence>
<evidence type="ECO:0000256" key="1">
    <source>
        <dbReference type="ARBA" id="ARBA00006484"/>
    </source>
</evidence>
<dbReference type="InParanoid" id="A0A168R3S5"/>
<dbReference type="OMA" id="VYETNIW"/>
<keyword evidence="2" id="KW-0521">NADP</keyword>
<dbReference type="PANTHER" id="PTHR44169">
    <property type="entry name" value="NADPH-DEPENDENT 1-ACYLDIHYDROXYACETONE PHOSPHATE REDUCTASE"/>
    <property type="match status" value="1"/>
</dbReference>
<dbReference type="EMBL" id="LT554489">
    <property type="protein sequence ID" value="SAM06048.1"/>
    <property type="molecule type" value="Genomic_DNA"/>
</dbReference>
<comment type="similarity">
    <text evidence="1 4">Belongs to the short-chain dehydrogenases/reductases (SDR) family.</text>
</comment>
<dbReference type="InterPro" id="IPR020904">
    <property type="entry name" value="Sc_DH/Rdtase_CS"/>
</dbReference>
<dbReference type="Pfam" id="PF00106">
    <property type="entry name" value="adh_short"/>
    <property type="match status" value="1"/>
</dbReference>
<reference evidence="5" key="1">
    <citation type="submission" date="2016-04" db="EMBL/GenBank/DDBJ databases">
        <authorList>
            <person name="Evans L.H."/>
            <person name="Alamgir A."/>
            <person name="Owens N."/>
            <person name="Weber N.D."/>
            <person name="Virtaneva K."/>
            <person name="Barbian K."/>
            <person name="Babar A."/>
            <person name="Rosenke K."/>
        </authorList>
    </citation>
    <scope>NUCLEOTIDE SEQUENCE [LARGE SCALE GENOMIC DNA]</scope>
    <source>
        <strain evidence="5">CBS 101.48</strain>
    </source>
</reference>
<evidence type="ECO:0000313" key="6">
    <source>
        <dbReference type="Proteomes" id="UP000078561"/>
    </source>
</evidence>
<sequence length="299" mass="32494">MVETTVVLVTGCTQGGIGYSICKAFAQRPAFHVYATARKIENMNGLEECNKLALDITDSQAISSTIIEKEGHIDILFNNAGIPAVGAFLDVDLDYARTCMETNVFGPLSLARAVAPLMAKRGRGKIVNVGSVAAYGQMPWASVYAMTKSALHNMSDVLRLELKPFGVSVTVVAPGAITSNIGKASVHSIVLPPDSLYSSVAQIIQRRATMSQGKKDNKENSFITSQLTSSLSSGPHSTPTDTFADTVVTKVLQDHPPAYITFGTSSFKFWLMYYIPTFLRDYLYYTQFGLDQVKPVKVE</sequence>
<gene>
    <name evidence="5" type="primary">ABSGL_11924.1 scaffold 12357</name>
</gene>
<dbReference type="SUPFAM" id="SSF51735">
    <property type="entry name" value="NAD(P)-binding Rossmann-fold domains"/>
    <property type="match status" value="1"/>
</dbReference>
<proteinExistence type="inferred from homology"/>
<dbReference type="InterPro" id="IPR036291">
    <property type="entry name" value="NAD(P)-bd_dom_sf"/>
</dbReference>